<evidence type="ECO:0000313" key="4">
    <source>
        <dbReference type="Proteomes" id="UP000317421"/>
    </source>
</evidence>
<reference evidence="3 4" key="1">
    <citation type="submission" date="2019-02" db="EMBL/GenBank/DDBJ databases">
        <title>Deep-cultivation of Planctomycetes and their phenomic and genomic characterization uncovers novel biology.</title>
        <authorList>
            <person name="Wiegand S."/>
            <person name="Jogler M."/>
            <person name="Boedeker C."/>
            <person name="Pinto D."/>
            <person name="Vollmers J."/>
            <person name="Rivas-Marin E."/>
            <person name="Kohn T."/>
            <person name="Peeters S.H."/>
            <person name="Heuer A."/>
            <person name="Rast P."/>
            <person name="Oberbeckmann S."/>
            <person name="Bunk B."/>
            <person name="Jeske O."/>
            <person name="Meyerdierks A."/>
            <person name="Storesund J.E."/>
            <person name="Kallscheuer N."/>
            <person name="Luecker S."/>
            <person name="Lage O.M."/>
            <person name="Pohl T."/>
            <person name="Merkel B.J."/>
            <person name="Hornburger P."/>
            <person name="Mueller R.-W."/>
            <person name="Bruemmer F."/>
            <person name="Labrenz M."/>
            <person name="Spormann A.M."/>
            <person name="Op Den Camp H."/>
            <person name="Overmann J."/>
            <person name="Amann R."/>
            <person name="Jetten M.S.M."/>
            <person name="Mascher T."/>
            <person name="Medema M.H."/>
            <person name="Devos D.P."/>
            <person name="Kaster A.-K."/>
            <person name="Ovreas L."/>
            <person name="Rohde M."/>
            <person name="Galperin M.Y."/>
            <person name="Jogler C."/>
        </authorList>
    </citation>
    <scope>NUCLEOTIDE SEQUENCE [LARGE SCALE GENOMIC DNA]</scope>
    <source>
        <strain evidence="3 4">Pla108</strain>
    </source>
</reference>
<feature type="region of interest" description="Disordered" evidence="1">
    <location>
        <begin position="37"/>
        <end position="56"/>
    </location>
</feature>
<evidence type="ECO:0000256" key="2">
    <source>
        <dbReference type="SAM" id="SignalP"/>
    </source>
</evidence>
<comment type="caution">
    <text evidence="3">The sequence shown here is derived from an EMBL/GenBank/DDBJ whole genome shotgun (WGS) entry which is preliminary data.</text>
</comment>
<proteinExistence type="predicted"/>
<evidence type="ECO:0008006" key="5">
    <source>
        <dbReference type="Google" id="ProtNLM"/>
    </source>
</evidence>
<evidence type="ECO:0000256" key="1">
    <source>
        <dbReference type="SAM" id="MobiDB-lite"/>
    </source>
</evidence>
<keyword evidence="2" id="KW-0732">Signal</keyword>
<gene>
    <name evidence="3" type="ORF">Pla108_15230</name>
</gene>
<feature type="signal peptide" evidence="2">
    <location>
        <begin position="1"/>
        <end position="22"/>
    </location>
</feature>
<feature type="chain" id="PRO_5022959532" description="GDSL-like Lipase/Acylhydrolase" evidence="2">
    <location>
        <begin position="23"/>
        <end position="56"/>
    </location>
</feature>
<organism evidence="3 4">
    <name type="scientific">Botrimarina colliarenosi</name>
    <dbReference type="NCBI Taxonomy" id="2528001"/>
    <lineage>
        <taxon>Bacteria</taxon>
        <taxon>Pseudomonadati</taxon>
        <taxon>Planctomycetota</taxon>
        <taxon>Planctomycetia</taxon>
        <taxon>Pirellulales</taxon>
        <taxon>Lacipirellulaceae</taxon>
        <taxon>Botrimarina</taxon>
    </lineage>
</organism>
<dbReference type="RefSeq" id="WP_197526325.1">
    <property type="nucleotide sequence ID" value="NZ_SJPR01000001.1"/>
</dbReference>
<sequence length="56" mass="5804" precursor="true">MFRVVMTLLAFLLTMTSNGADAAPRKLVLIGDSTVKSGQGRGDGGQMFAGDRPGSC</sequence>
<keyword evidence="4" id="KW-1185">Reference proteome</keyword>
<accession>A0A5C6AMD8</accession>
<protein>
    <recommendedName>
        <fullName evidence="5">GDSL-like Lipase/Acylhydrolase</fullName>
    </recommendedName>
</protein>
<dbReference type="AlphaFoldDB" id="A0A5C6AMD8"/>
<evidence type="ECO:0000313" key="3">
    <source>
        <dbReference type="EMBL" id="TWU00571.1"/>
    </source>
</evidence>
<name>A0A5C6AMD8_9BACT</name>
<dbReference type="Proteomes" id="UP000317421">
    <property type="component" value="Unassembled WGS sequence"/>
</dbReference>
<dbReference type="EMBL" id="SJPR01000001">
    <property type="protein sequence ID" value="TWU00571.1"/>
    <property type="molecule type" value="Genomic_DNA"/>
</dbReference>